<name>A0A1J5PKQ1_9ZZZZ</name>
<organism evidence="1">
    <name type="scientific">mine drainage metagenome</name>
    <dbReference type="NCBI Taxonomy" id="410659"/>
    <lineage>
        <taxon>unclassified sequences</taxon>
        <taxon>metagenomes</taxon>
        <taxon>ecological metagenomes</taxon>
    </lineage>
</organism>
<comment type="caution">
    <text evidence="1">The sequence shown here is derived from an EMBL/GenBank/DDBJ whole genome shotgun (WGS) entry which is preliminary data.</text>
</comment>
<accession>A0A1J5PKQ1</accession>
<gene>
    <name evidence="1" type="ORF">GALL_500360</name>
</gene>
<sequence length="75" mass="8073">MVVYTRGRRSVAMVVEEVIDIMDDDGARHSGIDDLGLTGSTVLKDRVTELLDVAAAVRAADPHFFDDADLELAGV</sequence>
<evidence type="ECO:0000313" key="1">
    <source>
        <dbReference type="EMBL" id="OIQ68375.1"/>
    </source>
</evidence>
<proteinExistence type="predicted"/>
<dbReference type="EMBL" id="MLJW01005348">
    <property type="protein sequence ID" value="OIQ68375.1"/>
    <property type="molecule type" value="Genomic_DNA"/>
</dbReference>
<protein>
    <submittedName>
        <fullName evidence="1">Uncharacterized protein</fullName>
    </submittedName>
</protein>
<reference evidence="1" key="1">
    <citation type="submission" date="2016-10" db="EMBL/GenBank/DDBJ databases">
        <title>Sequence of Gallionella enrichment culture.</title>
        <authorList>
            <person name="Poehlein A."/>
            <person name="Muehling M."/>
            <person name="Daniel R."/>
        </authorList>
    </citation>
    <scope>NUCLEOTIDE SEQUENCE</scope>
</reference>
<dbReference type="AlphaFoldDB" id="A0A1J5PKQ1"/>